<accession>A0A8T0HJG9</accession>
<feature type="region of interest" description="Disordered" evidence="1">
    <location>
        <begin position="17"/>
        <end position="66"/>
    </location>
</feature>
<reference evidence="2 3" key="1">
    <citation type="submission" date="2020-06" db="EMBL/GenBank/DDBJ databases">
        <title>WGS assembly of Ceratodon purpureus strain R40.</title>
        <authorList>
            <person name="Carey S.B."/>
            <person name="Jenkins J."/>
            <person name="Shu S."/>
            <person name="Lovell J.T."/>
            <person name="Sreedasyam A."/>
            <person name="Maumus F."/>
            <person name="Tiley G.P."/>
            <person name="Fernandez-Pozo N."/>
            <person name="Barry K."/>
            <person name="Chen C."/>
            <person name="Wang M."/>
            <person name="Lipzen A."/>
            <person name="Daum C."/>
            <person name="Saski C.A."/>
            <person name="Payton A.C."/>
            <person name="Mcbreen J.C."/>
            <person name="Conrad R.E."/>
            <person name="Kollar L.M."/>
            <person name="Olsson S."/>
            <person name="Huttunen S."/>
            <person name="Landis J.B."/>
            <person name="Wickett N.J."/>
            <person name="Johnson M.G."/>
            <person name="Rensing S.A."/>
            <person name="Grimwood J."/>
            <person name="Schmutz J."/>
            <person name="Mcdaniel S.F."/>
        </authorList>
    </citation>
    <scope>NUCLEOTIDE SEQUENCE [LARGE SCALE GENOMIC DNA]</scope>
    <source>
        <strain evidence="2 3">R40</strain>
    </source>
</reference>
<organism evidence="2 3">
    <name type="scientific">Ceratodon purpureus</name>
    <name type="common">Fire moss</name>
    <name type="synonym">Dicranum purpureum</name>
    <dbReference type="NCBI Taxonomy" id="3225"/>
    <lineage>
        <taxon>Eukaryota</taxon>
        <taxon>Viridiplantae</taxon>
        <taxon>Streptophyta</taxon>
        <taxon>Embryophyta</taxon>
        <taxon>Bryophyta</taxon>
        <taxon>Bryophytina</taxon>
        <taxon>Bryopsida</taxon>
        <taxon>Dicranidae</taxon>
        <taxon>Pseudoditrichales</taxon>
        <taxon>Ditrichaceae</taxon>
        <taxon>Ceratodon</taxon>
    </lineage>
</organism>
<sequence length="206" mass="21462">MALSQSSTCSQVSTLVHAELARPQSPKSQTPATATPLKADMASFQGASALRSTGPQTRSMAAPKVPQASSVALKELAIPEETAEDKLVSQVSEDFEEVVESVVESVVEDPASTMRVRKSSGKSATRTSRRRALVMCLALGMVRPCASNVTGGMGTGSIRRTASSGLRRSASSSFTVSGNLSSQVSIASSLKAANLLEDKEDESAKL</sequence>
<comment type="caution">
    <text evidence="2">The sequence shown here is derived from an EMBL/GenBank/DDBJ whole genome shotgun (WGS) entry which is preliminary data.</text>
</comment>
<evidence type="ECO:0000313" key="3">
    <source>
        <dbReference type="Proteomes" id="UP000822688"/>
    </source>
</evidence>
<proteinExistence type="predicted"/>
<feature type="compositionally biased region" description="Low complexity" evidence="1">
    <location>
        <begin position="159"/>
        <end position="173"/>
    </location>
</feature>
<keyword evidence="3" id="KW-1185">Reference proteome</keyword>
<gene>
    <name evidence="2" type="ORF">KC19_6G197700</name>
</gene>
<evidence type="ECO:0000256" key="1">
    <source>
        <dbReference type="SAM" id="MobiDB-lite"/>
    </source>
</evidence>
<dbReference type="Proteomes" id="UP000822688">
    <property type="component" value="Chromosome 6"/>
</dbReference>
<protein>
    <submittedName>
        <fullName evidence="2">Uncharacterized protein</fullName>
    </submittedName>
</protein>
<dbReference type="AlphaFoldDB" id="A0A8T0HJG9"/>
<evidence type="ECO:0000313" key="2">
    <source>
        <dbReference type="EMBL" id="KAG0570924.1"/>
    </source>
</evidence>
<name>A0A8T0HJG9_CERPU</name>
<feature type="compositionally biased region" description="Polar residues" evidence="1">
    <location>
        <begin position="50"/>
        <end position="59"/>
    </location>
</feature>
<feature type="region of interest" description="Disordered" evidence="1">
    <location>
        <begin position="153"/>
        <end position="180"/>
    </location>
</feature>
<dbReference type="EMBL" id="CM026427">
    <property type="protein sequence ID" value="KAG0570924.1"/>
    <property type="molecule type" value="Genomic_DNA"/>
</dbReference>